<evidence type="ECO:0000313" key="6">
    <source>
        <dbReference type="EMBL" id="KAF5952915.1"/>
    </source>
</evidence>
<reference evidence="7" key="1">
    <citation type="journal article" date="2020" name="Nat. Commun.">
        <title>Genome assembly of wild tea tree DASZ reveals pedigree and selection history of tea varieties.</title>
        <authorList>
            <person name="Zhang W."/>
            <person name="Zhang Y."/>
            <person name="Qiu H."/>
            <person name="Guo Y."/>
            <person name="Wan H."/>
            <person name="Zhang X."/>
            <person name="Scossa F."/>
            <person name="Alseekh S."/>
            <person name="Zhang Q."/>
            <person name="Wang P."/>
            <person name="Xu L."/>
            <person name="Schmidt M.H."/>
            <person name="Jia X."/>
            <person name="Li D."/>
            <person name="Zhu A."/>
            <person name="Guo F."/>
            <person name="Chen W."/>
            <person name="Ni D."/>
            <person name="Usadel B."/>
            <person name="Fernie A.R."/>
            <person name="Wen W."/>
        </authorList>
    </citation>
    <scope>NUCLEOTIDE SEQUENCE [LARGE SCALE GENOMIC DNA]</scope>
    <source>
        <strain evidence="7">cv. G240</strain>
    </source>
</reference>
<sequence>MTKKRDRFWEYVEDLKGRFKCNICQKEFAGGISRIKSHLSGKKGRDIEICLKVPDNVQVEACQAIGSPYKKAKNIAVSISGIGGGINSTSTTSMNDKDAVNKRFIKFILLNNISEDVIRSQAFIDFVKGVSQFGPNYELPNLVHQAKLVLDYDREILQYVRNAKESWVVTGCTLMVDIENGDEHSYVNVFSYCPKGVVFLKSSVTSRDGMTWIYLKDIVSSTIDEIGVDKVLQLIVDNDEGFELTAYMLLEYSQVYITRCAIHGIQSLLMDLFSKVDWFRRITMARKMILSYIHKRGINLSFQIQKHTKYKKFEHPCLARFASNFLLLHSILEFETELKDLQLLDASLD</sequence>
<keyword evidence="3" id="KW-0862">Zinc</keyword>
<keyword evidence="7" id="KW-1185">Reference proteome</keyword>
<comment type="caution">
    <text evidence="6">The sequence shown here is derived from an EMBL/GenBank/DDBJ whole genome shotgun (WGS) entry which is preliminary data.</text>
</comment>
<accession>A0A7J7HK15</accession>
<proteinExistence type="predicted"/>
<dbReference type="SUPFAM" id="SSF53098">
    <property type="entry name" value="Ribonuclease H-like"/>
    <property type="match status" value="1"/>
</dbReference>
<dbReference type="Pfam" id="PF04937">
    <property type="entry name" value="DUF659"/>
    <property type="match status" value="1"/>
</dbReference>
<dbReference type="PROSITE" id="PS50808">
    <property type="entry name" value="ZF_BED"/>
    <property type="match status" value="1"/>
</dbReference>
<feature type="domain" description="BED-type" evidence="5">
    <location>
        <begin position="3"/>
        <end position="57"/>
    </location>
</feature>
<dbReference type="InterPro" id="IPR007021">
    <property type="entry name" value="DUF659"/>
</dbReference>
<evidence type="ECO:0000256" key="4">
    <source>
        <dbReference type="PROSITE-ProRule" id="PRU00027"/>
    </source>
</evidence>
<evidence type="ECO:0000259" key="5">
    <source>
        <dbReference type="PROSITE" id="PS50808"/>
    </source>
</evidence>
<gene>
    <name evidence="6" type="ORF">HYC85_010859</name>
</gene>
<evidence type="ECO:0000313" key="7">
    <source>
        <dbReference type="Proteomes" id="UP000593564"/>
    </source>
</evidence>
<evidence type="ECO:0000256" key="1">
    <source>
        <dbReference type="ARBA" id="ARBA00022723"/>
    </source>
</evidence>
<dbReference type="PANTHER" id="PTHR32166">
    <property type="entry name" value="OSJNBA0013A04.12 PROTEIN"/>
    <property type="match status" value="1"/>
</dbReference>
<reference evidence="6 7" key="2">
    <citation type="submission" date="2020-07" db="EMBL/GenBank/DDBJ databases">
        <title>Genome assembly of wild tea tree DASZ reveals pedigree and selection history of tea varieties.</title>
        <authorList>
            <person name="Zhang W."/>
        </authorList>
    </citation>
    <scope>NUCLEOTIDE SEQUENCE [LARGE SCALE GENOMIC DNA]</scope>
    <source>
        <strain evidence="7">cv. G240</strain>
        <tissue evidence="6">Leaf</tissue>
    </source>
</reference>
<evidence type="ECO:0000256" key="2">
    <source>
        <dbReference type="ARBA" id="ARBA00022771"/>
    </source>
</evidence>
<dbReference type="GO" id="GO:0003677">
    <property type="term" value="F:DNA binding"/>
    <property type="evidence" value="ECO:0007669"/>
    <property type="project" value="InterPro"/>
</dbReference>
<dbReference type="Proteomes" id="UP000593564">
    <property type="component" value="Unassembled WGS sequence"/>
</dbReference>
<dbReference type="GO" id="GO:0008270">
    <property type="term" value="F:zinc ion binding"/>
    <property type="evidence" value="ECO:0007669"/>
    <property type="project" value="UniProtKB-KW"/>
</dbReference>
<dbReference type="PANTHER" id="PTHR32166:SF63">
    <property type="entry name" value="HAT TRANSPOSON SUPERFAMILY PROTEIN"/>
    <property type="match status" value="1"/>
</dbReference>
<dbReference type="AlphaFoldDB" id="A0A7J7HK15"/>
<protein>
    <recommendedName>
        <fullName evidence="5">BED-type domain-containing protein</fullName>
    </recommendedName>
</protein>
<dbReference type="EMBL" id="JACBKZ010000004">
    <property type="protein sequence ID" value="KAF5952915.1"/>
    <property type="molecule type" value="Genomic_DNA"/>
</dbReference>
<keyword evidence="2 4" id="KW-0863">Zinc-finger</keyword>
<dbReference type="InterPro" id="IPR012337">
    <property type="entry name" value="RNaseH-like_sf"/>
</dbReference>
<organism evidence="6 7">
    <name type="scientific">Camellia sinensis</name>
    <name type="common">Tea plant</name>
    <name type="synonym">Thea sinensis</name>
    <dbReference type="NCBI Taxonomy" id="4442"/>
    <lineage>
        <taxon>Eukaryota</taxon>
        <taxon>Viridiplantae</taxon>
        <taxon>Streptophyta</taxon>
        <taxon>Embryophyta</taxon>
        <taxon>Tracheophyta</taxon>
        <taxon>Spermatophyta</taxon>
        <taxon>Magnoliopsida</taxon>
        <taxon>eudicotyledons</taxon>
        <taxon>Gunneridae</taxon>
        <taxon>Pentapetalae</taxon>
        <taxon>asterids</taxon>
        <taxon>Ericales</taxon>
        <taxon>Theaceae</taxon>
        <taxon>Camellia</taxon>
    </lineage>
</organism>
<dbReference type="InterPro" id="IPR003656">
    <property type="entry name" value="Znf_BED"/>
</dbReference>
<dbReference type="Pfam" id="PF02892">
    <property type="entry name" value="zf-BED"/>
    <property type="match status" value="1"/>
</dbReference>
<name>A0A7J7HK15_CAMSI</name>
<keyword evidence="1" id="KW-0479">Metal-binding</keyword>
<evidence type="ECO:0000256" key="3">
    <source>
        <dbReference type="ARBA" id="ARBA00022833"/>
    </source>
</evidence>